<dbReference type="PANTHER" id="PTHR11709:SF502">
    <property type="entry name" value="MULTICOPPER OXIDASE"/>
    <property type="match status" value="1"/>
</dbReference>
<dbReference type="AlphaFoldDB" id="A0A0G2E294"/>
<keyword evidence="6" id="KW-0325">Glycoprotein</keyword>
<dbReference type="FunFam" id="2.60.40.420:FF:000021">
    <property type="entry name" value="Extracellular dihydrogeodin oxidase/laccase"/>
    <property type="match status" value="1"/>
</dbReference>
<dbReference type="InterPro" id="IPR001117">
    <property type="entry name" value="Cu-oxidase_2nd"/>
</dbReference>
<evidence type="ECO:0000256" key="5">
    <source>
        <dbReference type="ARBA" id="ARBA00023008"/>
    </source>
</evidence>
<protein>
    <submittedName>
        <fullName evidence="11">Putative multicopper oxidase</fullName>
    </submittedName>
</protein>
<keyword evidence="3" id="KW-0677">Repeat</keyword>
<evidence type="ECO:0000256" key="4">
    <source>
        <dbReference type="ARBA" id="ARBA00023002"/>
    </source>
</evidence>
<dbReference type="SUPFAM" id="SSF49503">
    <property type="entry name" value="Cupredoxins"/>
    <property type="match status" value="3"/>
</dbReference>
<accession>A0A0G2E294</accession>
<dbReference type="InterPro" id="IPR011707">
    <property type="entry name" value="Cu-oxidase-like_N"/>
</dbReference>
<evidence type="ECO:0000259" key="9">
    <source>
        <dbReference type="Pfam" id="PF07731"/>
    </source>
</evidence>
<evidence type="ECO:0000256" key="7">
    <source>
        <dbReference type="SAM" id="SignalP"/>
    </source>
</evidence>
<comment type="caution">
    <text evidence="11">The sequence shown here is derived from an EMBL/GenBank/DDBJ whole genome shotgun (WGS) entry which is preliminary data.</text>
</comment>
<dbReference type="GO" id="GO:0005507">
    <property type="term" value="F:copper ion binding"/>
    <property type="evidence" value="ECO:0007669"/>
    <property type="project" value="InterPro"/>
</dbReference>
<evidence type="ECO:0000313" key="12">
    <source>
        <dbReference type="Proteomes" id="UP000053317"/>
    </source>
</evidence>
<keyword evidence="2" id="KW-0479">Metal-binding</keyword>
<feature type="domain" description="Plastocyanin-like" evidence="9">
    <location>
        <begin position="386"/>
        <end position="478"/>
    </location>
</feature>
<feature type="chain" id="PRO_5002543355" evidence="7">
    <location>
        <begin position="19"/>
        <end position="521"/>
    </location>
</feature>
<dbReference type="CDD" id="cd13880">
    <property type="entry name" value="CuRO_2_MaLCC_like"/>
    <property type="match status" value="1"/>
</dbReference>
<dbReference type="GO" id="GO:0016491">
    <property type="term" value="F:oxidoreductase activity"/>
    <property type="evidence" value="ECO:0007669"/>
    <property type="project" value="UniProtKB-KW"/>
</dbReference>
<reference evidence="11 12" key="1">
    <citation type="submission" date="2015-05" db="EMBL/GenBank/DDBJ databases">
        <title>Distinctive expansion of gene families associated with plant cell wall degradation and secondary metabolism in the genomes of grapevine trunk pathogens.</title>
        <authorList>
            <person name="Lawrence D.P."/>
            <person name="Travadon R."/>
            <person name="Rolshausen P.E."/>
            <person name="Baumgartner K."/>
        </authorList>
    </citation>
    <scope>NUCLEOTIDE SEQUENCE [LARGE SCALE GENOMIC DNA]</scope>
    <source>
        <strain evidence="11">UCRPC4</strain>
    </source>
</reference>
<dbReference type="EMBL" id="LCWF01000155">
    <property type="protein sequence ID" value="KKY16844.1"/>
    <property type="molecule type" value="Genomic_DNA"/>
</dbReference>
<reference evidence="11 12" key="2">
    <citation type="submission" date="2015-05" db="EMBL/GenBank/DDBJ databases">
        <authorList>
            <person name="Morales-Cruz A."/>
            <person name="Amrine K.C."/>
            <person name="Cantu D."/>
        </authorList>
    </citation>
    <scope>NUCLEOTIDE SEQUENCE [LARGE SCALE GENOMIC DNA]</scope>
    <source>
        <strain evidence="11">UCRPC4</strain>
    </source>
</reference>
<keyword evidence="12" id="KW-1185">Reference proteome</keyword>
<evidence type="ECO:0000259" key="10">
    <source>
        <dbReference type="Pfam" id="PF07732"/>
    </source>
</evidence>
<dbReference type="Pfam" id="PF07731">
    <property type="entry name" value="Cu-oxidase_2"/>
    <property type="match status" value="1"/>
</dbReference>
<dbReference type="PANTHER" id="PTHR11709">
    <property type="entry name" value="MULTI-COPPER OXIDASE"/>
    <property type="match status" value="1"/>
</dbReference>
<dbReference type="InterPro" id="IPR008972">
    <property type="entry name" value="Cupredoxin"/>
</dbReference>
<dbReference type="Proteomes" id="UP000053317">
    <property type="component" value="Unassembled WGS sequence"/>
</dbReference>
<gene>
    <name evidence="11" type="ORF">UCRPC4_g05802</name>
</gene>
<evidence type="ECO:0000256" key="3">
    <source>
        <dbReference type="ARBA" id="ARBA00022737"/>
    </source>
</evidence>
<dbReference type="Gene3D" id="2.60.40.420">
    <property type="entry name" value="Cupredoxins - blue copper proteins"/>
    <property type="match status" value="3"/>
</dbReference>
<dbReference type="Pfam" id="PF00394">
    <property type="entry name" value="Cu-oxidase"/>
    <property type="match status" value="1"/>
</dbReference>
<keyword evidence="5" id="KW-0186">Copper</keyword>
<feature type="signal peptide" evidence="7">
    <location>
        <begin position="1"/>
        <end position="18"/>
    </location>
</feature>
<evidence type="ECO:0000256" key="1">
    <source>
        <dbReference type="ARBA" id="ARBA00010609"/>
    </source>
</evidence>
<name>A0A0G2E294_PHACM</name>
<proteinExistence type="inferred from homology"/>
<dbReference type="InterPro" id="IPR011706">
    <property type="entry name" value="Cu-oxidase_C"/>
</dbReference>
<dbReference type="InterPro" id="IPR045087">
    <property type="entry name" value="Cu-oxidase_fam"/>
</dbReference>
<feature type="domain" description="Plastocyanin-like" evidence="8">
    <location>
        <begin position="169"/>
        <end position="317"/>
    </location>
</feature>
<dbReference type="FunFam" id="2.60.40.420:FF:000038">
    <property type="entry name" value="Extracellular dihydrogeodin oxidase/laccase"/>
    <property type="match status" value="1"/>
</dbReference>
<sequence length="521" mass="57550">MIVSLLAFASLAIISVDAIPAGIDTDYYTKVPDTGVTREYWLELVNTTASPDGYERIVLTVNGTVPGPTLYADWGDTVKVHLSNSLENNGTSLHFHGIRQNYTNPEDGVASITQCPTAPGDSITYEWRATQYGTTWYHSHFSLQAWDGVFGGIIINGPASSNYDEDAGMLFLNDWSHNTADYLYHSAQVDGPSNLHNGLINDTNTYEDDDGNETGSRFTMAVTSGKSYRMRLVNGAIDTHFKFMIDNHTLTVMSTDLVPIEPYNTTVLSIGIGQRYDVVVTADQDDVATDFWMRAIPQEACSDDDSVDNIKGIFHYGTSTDDAETPSTSAYSFTDTCLDESVDDLVPVVSYDASTSTYSDSEDAAVAYNSDNLFRWYLSDTTFEVEWENPTLLQIYDGATSWSNASHVVEVDGTDNWVTVVIETSTAVPHPIHLHGHDFLILAQGTGTYSDNVTLSEDNPPRRDIAMLPSSGYLVFALQFIERYSEISSMIDYDTMNATCTNWDTYATEYDVVVDDDESGI</sequence>
<evidence type="ECO:0000259" key="8">
    <source>
        <dbReference type="Pfam" id="PF00394"/>
    </source>
</evidence>
<organism evidence="11 12">
    <name type="scientific">Phaeomoniella chlamydospora</name>
    <name type="common">Phaeoacremonium chlamydosporum</name>
    <dbReference type="NCBI Taxonomy" id="158046"/>
    <lineage>
        <taxon>Eukaryota</taxon>
        <taxon>Fungi</taxon>
        <taxon>Dikarya</taxon>
        <taxon>Ascomycota</taxon>
        <taxon>Pezizomycotina</taxon>
        <taxon>Eurotiomycetes</taxon>
        <taxon>Chaetothyriomycetidae</taxon>
        <taxon>Phaeomoniellales</taxon>
        <taxon>Phaeomoniellaceae</taxon>
        <taxon>Phaeomoniella</taxon>
    </lineage>
</organism>
<evidence type="ECO:0000313" key="11">
    <source>
        <dbReference type="EMBL" id="KKY16844.1"/>
    </source>
</evidence>
<dbReference type="OrthoDB" id="2121828at2759"/>
<dbReference type="Pfam" id="PF07732">
    <property type="entry name" value="Cu-oxidase_3"/>
    <property type="match status" value="1"/>
</dbReference>
<keyword evidence="7" id="KW-0732">Signal</keyword>
<dbReference type="CDD" id="cd13854">
    <property type="entry name" value="CuRO_1_MaLCC_like"/>
    <property type="match status" value="1"/>
</dbReference>
<comment type="similarity">
    <text evidence="1">Belongs to the multicopper oxidase family.</text>
</comment>
<keyword evidence="4" id="KW-0560">Oxidoreductase</keyword>
<evidence type="ECO:0000256" key="6">
    <source>
        <dbReference type="ARBA" id="ARBA00023180"/>
    </source>
</evidence>
<evidence type="ECO:0000256" key="2">
    <source>
        <dbReference type="ARBA" id="ARBA00022723"/>
    </source>
</evidence>
<feature type="domain" description="Plastocyanin-like" evidence="10">
    <location>
        <begin position="46"/>
        <end position="159"/>
    </location>
</feature>